<reference evidence="2" key="1">
    <citation type="submission" date="2021-01" db="EMBL/GenBank/DDBJ databases">
        <authorList>
            <person name="Corre E."/>
            <person name="Pelletier E."/>
            <person name="Niang G."/>
            <person name="Scheremetjew M."/>
            <person name="Finn R."/>
            <person name="Kale V."/>
            <person name="Holt S."/>
            <person name="Cochrane G."/>
            <person name="Meng A."/>
            <person name="Brown T."/>
            <person name="Cohen L."/>
        </authorList>
    </citation>
    <scope>NUCLEOTIDE SEQUENCE</scope>
    <source>
        <strain evidence="2">CCMP2084</strain>
    </source>
</reference>
<feature type="region of interest" description="Disordered" evidence="1">
    <location>
        <begin position="858"/>
        <end position="924"/>
    </location>
</feature>
<feature type="region of interest" description="Disordered" evidence="1">
    <location>
        <begin position="285"/>
        <end position="332"/>
    </location>
</feature>
<feature type="region of interest" description="Disordered" evidence="1">
    <location>
        <begin position="389"/>
        <end position="439"/>
    </location>
</feature>
<feature type="compositionally biased region" description="Polar residues" evidence="1">
    <location>
        <begin position="294"/>
        <end position="305"/>
    </location>
</feature>
<feature type="region of interest" description="Disordered" evidence="1">
    <location>
        <begin position="1"/>
        <end position="175"/>
    </location>
</feature>
<feature type="compositionally biased region" description="Basic and acidic residues" evidence="1">
    <location>
        <begin position="87"/>
        <end position="103"/>
    </location>
</feature>
<dbReference type="EMBL" id="HBHQ01006335">
    <property type="protein sequence ID" value="CAD9812440.1"/>
    <property type="molecule type" value="Transcribed_RNA"/>
</dbReference>
<feature type="compositionally biased region" description="Polar residues" evidence="1">
    <location>
        <begin position="389"/>
        <end position="413"/>
    </location>
</feature>
<proteinExistence type="predicted"/>
<feature type="compositionally biased region" description="Low complexity" evidence="1">
    <location>
        <begin position="414"/>
        <end position="425"/>
    </location>
</feature>
<feature type="compositionally biased region" description="Basic and acidic residues" evidence="1">
    <location>
        <begin position="351"/>
        <end position="364"/>
    </location>
</feature>
<organism evidence="2">
    <name type="scientific">Attheya septentrionalis</name>
    <dbReference type="NCBI Taxonomy" id="420275"/>
    <lineage>
        <taxon>Eukaryota</taxon>
        <taxon>Sar</taxon>
        <taxon>Stramenopiles</taxon>
        <taxon>Ochrophyta</taxon>
        <taxon>Bacillariophyta</taxon>
        <taxon>Coscinodiscophyceae</taxon>
        <taxon>Chaetocerotophycidae</taxon>
        <taxon>Chaetocerotales</taxon>
        <taxon>Attheyaceae</taxon>
        <taxon>Attheya</taxon>
    </lineage>
</organism>
<gene>
    <name evidence="2" type="ORF">ASEP1449_LOCUS4265</name>
</gene>
<evidence type="ECO:0000256" key="1">
    <source>
        <dbReference type="SAM" id="MobiDB-lite"/>
    </source>
</evidence>
<feature type="compositionally biased region" description="Basic residues" evidence="1">
    <location>
        <begin position="22"/>
        <end position="38"/>
    </location>
</feature>
<feature type="compositionally biased region" description="Polar residues" evidence="1">
    <location>
        <begin position="598"/>
        <end position="657"/>
    </location>
</feature>
<accession>A0A7S2U960</accession>
<sequence>MPQARVGIVPQPGDVEPQQYRQRSRPLSRPRSRPRGRKQGITMQDLKKQTALRLAQEQHNRGVSGTEHGKSSRFPVSANEQQFGSHKQREDSSYVDGDRELHFSAKRGPANREYRDSASGQYEHAPSVAIDRGDEGSHPYQNRGRLDTPPFHTVPYGIGGPSSVASSPRSRIGSDFSAQQMREDYANAQGESTRYGSKFMQTNKNVKSTRHNQSSGLPEPPVTILQHTAMSPSPRQPHQAYPRTIQTQKPEHGNLEGIGCVSFPDYPIRRTESGNMSVLSAASFPDSHLGGRSNIRSGTPLSVGTPSHHYGGQSSSSPAHNHLQGPGGKHSKLAHGLTVQELKEMTKARLHVETSEKKDEEAPKQAHQHQQPYMQMNQRMHLQSPKNFASHTLGSRSFGESRNVNQPYSKNRQSPSGATASTPPSFIQTQVNNAPQTHPGFSAPTRLFPGSQSQFEGAGLNMQQTSNISNNTFQPIGRNRQNQCYNSKQSMDALETGSVTSVNSGLGSEYLGSESAFSSVSSRFQAQPVGIWAGTDELPYDGDGMLTLPSSSAMFDTSVGGPANRRRTATMSPPVLSNLHEDRPLNLSEYGGDDSPFYTRSRNNTAPPSTLSRNTMASSRGNFEVTGSSSFGQTPSPQNLQMNYNSSGMRDNHNNCLQSSVPAQLSAEKAEAFTSGLLHPLPLGTEYRGVSSGGLSMSDDLANSMAESVLFPHMGGDQRLLPLNGGNEFQEYSPSTVFRNNLESEQKNNLFFSEASPPGEMTLNSTSSGGLLFSDSWGALSGMTGGPNLNEDYQELSDNLNAKLALKNAEQTPHFSSLVSRIDPELNARTSSLSRAGEQPTAEQLLFVGQSNTMEPSIGRNTTCCFPQGASSPPPSYSGENRDSTNHGVSTSSSSSSSSNNLGETKKRIGRKNRRKLRSKKEQQ</sequence>
<protein>
    <submittedName>
        <fullName evidence="2">Uncharacterized protein</fullName>
    </submittedName>
</protein>
<feature type="region of interest" description="Disordered" evidence="1">
    <location>
        <begin position="558"/>
        <end position="657"/>
    </location>
</feature>
<name>A0A7S2U960_9STRA</name>
<feature type="compositionally biased region" description="Polar residues" evidence="1">
    <location>
        <begin position="426"/>
        <end position="436"/>
    </location>
</feature>
<feature type="compositionally biased region" description="Polar residues" evidence="1">
    <location>
        <begin position="858"/>
        <end position="871"/>
    </location>
</feature>
<dbReference type="AlphaFoldDB" id="A0A7S2U960"/>
<feature type="compositionally biased region" description="Basic residues" evidence="1">
    <location>
        <begin position="908"/>
        <end position="924"/>
    </location>
</feature>
<evidence type="ECO:0000313" key="2">
    <source>
        <dbReference type="EMBL" id="CAD9812440.1"/>
    </source>
</evidence>
<feature type="region of interest" description="Disordered" evidence="1">
    <location>
        <begin position="351"/>
        <end position="371"/>
    </location>
</feature>
<feature type="compositionally biased region" description="Low complexity" evidence="1">
    <location>
        <begin position="890"/>
        <end position="899"/>
    </location>
</feature>